<accession>A0A7V5PPC6</accession>
<evidence type="ECO:0000256" key="2">
    <source>
        <dbReference type="ARBA" id="ARBA00007441"/>
    </source>
</evidence>
<dbReference type="SUPFAM" id="SSF53383">
    <property type="entry name" value="PLP-dependent transferases"/>
    <property type="match status" value="1"/>
</dbReference>
<dbReference type="CDD" id="cd00609">
    <property type="entry name" value="AAT_like"/>
    <property type="match status" value="1"/>
</dbReference>
<dbReference type="PANTHER" id="PTHR46383">
    <property type="entry name" value="ASPARTATE AMINOTRANSFERASE"/>
    <property type="match status" value="1"/>
</dbReference>
<evidence type="ECO:0000256" key="3">
    <source>
        <dbReference type="ARBA" id="ARBA00022576"/>
    </source>
</evidence>
<name>A0A7V5PPC6_CALAY</name>
<feature type="domain" description="Aminotransferase class I/classII large" evidence="6">
    <location>
        <begin position="2"/>
        <end position="129"/>
    </location>
</feature>
<protein>
    <submittedName>
        <fullName evidence="7">Aminotransferase class I/II-fold pyridoxal phosphate-dependent enzyme</fullName>
    </submittedName>
</protein>
<evidence type="ECO:0000259" key="6">
    <source>
        <dbReference type="Pfam" id="PF00155"/>
    </source>
</evidence>
<feature type="non-terminal residue" evidence="7">
    <location>
        <position position="1"/>
    </location>
</feature>
<gene>
    <name evidence="7" type="ORF">ENJ89_06335</name>
</gene>
<evidence type="ECO:0000256" key="1">
    <source>
        <dbReference type="ARBA" id="ARBA00001933"/>
    </source>
</evidence>
<sequence>KIQSHSTSNASTISQWASLAALTGPTYEINRMVAEFERRRNYLVHRLESIPGISCHKPEGAFYTFPNVSSFYGKEFNGTYIRNSSGLAYYLLREAGVALVPGVAFGADDFIRISYSTSMENIERGMDRIAEALRKLKTPAKVKSVALNNYKTRQRKPVEIDARINVEQRDALVAEAEAQLKFDRYYEWNANINGVIIQLRTNNGHLYDFWVENWYPAQLEADLEPHGIIYAVDEAVGRQPYGFYNSETNTAVLFNTDLYASLRSLALGMVADIGGRLFDLHAVRGMSGDYKGLGFVLMGPKGTKKSDIFYRWLQDDETAFLGNDLIYTRYGGGFAAADQPERKIYMPTTTAGFIPRLSELFERSKCENVISTKEECQVETCPLGEDCTLDRGLPYCFLGSKISAAMLDPYWLGGMRKHVKRIDIGAVFILKYDPLGEPIRELPAEDAIQILSTGLSSGPGAVGSPVPFYNPHLLVKSDERLEWQKRKFGKLFRTARVYQVNVAKASIDNIVEQLKQALDRQLGGV</sequence>
<evidence type="ECO:0000256" key="5">
    <source>
        <dbReference type="ARBA" id="ARBA00022898"/>
    </source>
</evidence>
<dbReference type="Pfam" id="PF00155">
    <property type="entry name" value="Aminotran_1_2"/>
    <property type="match status" value="1"/>
</dbReference>
<evidence type="ECO:0000313" key="7">
    <source>
        <dbReference type="EMBL" id="HHJ52796.1"/>
    </source>
</evidence>
<proteinExistence type="inferred from homology"/>
<keyword evidence="4" id="KW-0808">Transferase</keyword>
<dbReference type="EMBL" id="DROD01000433">
    <property type="protein sequence ID" value="HHJ52796.1"/>
    <property type="molecule type" value="Genomic_DNA"/>
</dbReference>
<organism evidence="7">
    <name type="scientific">Caldithrix abyssi</name>
    <dbReference type="NCBI Taxonomy" id="187145"/>
    <lineage>
        <taxon>Bacteria</taxon>
        <taxon>Pseudomonadati</taxon>
        <taxon>Calditrichota</taxon>
        <taxon>Calditrichia</taxon>
        <taxon>Calditrichales</taxon>
        <taxon>Calditrichaceae</taxon>
        <taxon>Caldithrix</taxon>
    </lineage>
</organism>
<dbReference type="Gene3D" id="3.90.1150.10">
    <property type="entry name" value="Aspartate Aminotransferase, domain 1"/>
    <property type="match status" value="1"/>
</dbReference>
<keyword evidence="5" id="KW-0663">Pyridoxal phosphate</keyword>
<keyword evidence="3 7" id="KW-0032">Aminotransferase</keyword>
<comment type="cofactor">
    <cofactor evidence="1">
        <name>pyridoxal 5'-phosphate</name>
        <dbReference type="ChEBI" id="CHEBI:597326"/>
    </cofactor>
</comment>
<dbReference type="GO" id="GO:0006520">
    <property type="term" value="P:amino acid metabolic process"/>
    <property type="evidence" value="ECO:0007669"/>
    <property type="project" value="InterPro"/>
</dbReference>
<evidence type="ECO:0000256" key="4">
    <source>
        <dbReference type="ARBA" id="ARBA00022679"/>
    </source>
</evidence>
<dbReference type="GO" id="GO:0008483">
    <property type="term" value="F:transaminase activity"/>
    <property type="evidence" value="ECO:0007669"/>
    <property type="project" value="UniProtKB-KW"/>
</dbReference>
<dbReference type="InterPro" id="IPR050596">
    <property type="entry name" value="AspAT/PAT-like"/>
</dbReference>
<dbReference type="Proteomes" id="UP000886124">
    <property type="component" value="Unassembled WGS sequence"/>
</dbReference>
<comment type="caution">
    <text evidence="7">The sequence shown here is derived from an EMBL/GenBank/DDBJ whole genome shotgun (WGS) entry which is preliminary data.</text>
</comment>
<dbReference type="InterPro" id="IPR004839">
    <property type="entry name" value="Aminotransferase_I/II_large"/>
</dbReference>
<reference evidence="7" key="1">
    <citation type="journal article" date="2020" name="mSystems">
        <title>Genome- and Community-Level Interaction Insights into Carbon Utilization and Element Cycling Functions of Hydrothermarchaeota in Hydrothermal Sediment.</title>
        <authorList>
            <person name="Zhou Z."/>
            <person name="Liu Y."/>
            <person name="Xu W."/>
            <person name="Pan J."/>
            <person name="Luo Z.H."/>
            <person name="Li M."/>
        </authorList>
    </citation>
    <scope>NUCLEOTIDE SEQUENCE [LARGE SCALE GENOMIC DNA]</scope>
    <source>
        <strain evidence="7">HyVt-527</strain>
    </source>
</reference>
<dbReference type="GO" id="GO:0030170">
    <property type="term" value="F:pyridoxal phosphate binding"/>
    <property type="evidence" value="ECO:0007669"/>
    <property type="project" value="InterPro"/>
</dbReference>
<dbReference type="InterPro" id="IPR015424">
    <property type="entry name" value="PyrdxlP-dep_Trfase"/>
</dbReference>
<dbReference type="AlphaFoldDB" id="A0A7V5PPC6"/>
<comment type="similarity">
    <text evidence="2">Belongs to the class-I pyridoxal-phosphate-dependent aminotransferase family.</text>
</comment>
<dbReference type="PANTHER" id="PTHR46383:SF1">
    <property type="entry name" value="ASPARTATE AMINOTRANSFERASE"/>
    <property type="match status" value="1"/>
</dbReference>
<dbReference type="InterPro" id="IPR015422">
    <property type="entry name" value="PyrdxlP-dep_Trfase_small"/>
</dbReference>